<evidence type="ECO:0000256" key="4">
    <source>
        <dbReference type="ARBA" id="ARBA00022692"/>
    </source>
</evidence>
<dbReference type="SUPFAM" id="SSF56935">
    <property type="entry name" value="Porins"/>
    <property type="match status" value="1"/>
</dbReference>
<keyword evidence="9 10" id="KW-0998">Cell outer membrane</keyword>
<dbReference type="GO" id="GO:0009279">
    <property type="term" value="C:cell outer membrane"/>
    <property type="evidence" value="ECO:0007669"/>
    <property type="project" value="UniProtKB-SubCell"/>
</dbReference>
<proteinExistence type="inferred from homology"/>
<keyword evidence="5 12" id="KW-0732">Signal</keyword>
<protein>
    <submittedName>
        <fullName evidence="15">TonB-dependent receptor</fullName>
    </submittedName>
</protein>
<dbReference type="GO" id="GO:0044718">
    <property type="term" value="P:siderophore transmembrane transport"/>
    <property type="evidence" value="ECO:0007669"/>
    <property type="project" value="TreeGrafter"/>
</dbReference>
<dbReference type="InterPro" id="IPR012910">
    <property type="entry name" value="Plug_dom"/>
</dbReference>
<feature type="signal peptide" evidence="12">
    <location>
        <begin position="1"/>
        <end position="26"/>
    </location>
</feature>
<evidence type="ECO:0000256" key="12">
    <source>
        <dbReference type="SAM" id="SignalP"/>
    </source>
</evidence>
<dbReference type="GO" id="GO:0015344">
    <property type="term" value="F:siderophore uptake transmembrane transporter activity"/>
    <property type="evidence" value="ECO:0007669"/>
    <property type="project" value="TreeGrafter"/>
</dbReference>
<comment type="caution">
    <text evidence="15">The sequence shown here is derived from an EMBL/GenBank/DDBJ whole genome shotgun (WGS) entry which is preliminary data.</text>
</comment>
<evidence type="ECO:0000313" key="16">
    <source>
        <dbReference type="Proteomes" id="UP000245137"/>
    </source>
</evidence>
<dbReference type="Gene3D" id="2.170.130.10">
    <property type="entry name" value="TonB-dependent receptor, plug domain"/>
    <property type="match status" value="1"/>
</dbReference>
<evidence type="ECO:0000256" key="10">
    <source>
        <dbReference type="PROSITE-ProRule" id="PRU01360"/>
    </source>
</evidence>
<feature type="domain" description="TonB-dependent receptor plug" evidence="14">
    <location>
        <begin position="65"/>
        <end position="168"/>
    </location>
</feature>
<evidence type="ECO:0000256" key="5">
    <source>
        <dbReference type="ARBA" id="ARBA00022729"/>
    </source>
</evidence>
<keyword evidence="16" id="KW-1185">Reference proteome</keyword>
<name>A0A2U1SMR6_METSR</name>
<dbReference type="RefSeq" id="WP_108918225.1">
    <property type="nucleotide sequence ID" value="NZ_BGJY01000025.1"/>
</dbReference>
<evidence type="ECO:0000256" key="9">
    <source>
        <dbReference type="ARBA" id="ARBA00023237"/>
    </source>
</evidence>
<dbReference type="EMBL" id="PUIV01000033">
    <property type="protein sequence ID" value="PWB92900.1"/>
    <property type="molecule type" value="Genomic_DNA"/>
</dbReference>
<keyword evidence="3 10" id="KW-1134">Transmembrane beta strand</keyword>
<evidence type="ECO:0000259" key="14">
    <source>
        <dbReference type="Pfam" id="PF07715"/>
    </source>
</evidence>
<keyword evidence="6 11" id="KW-0798">TonB box</keyword>
<dbReference type="OrthoDB" id="9760333at2"/>
<dbReference type="Pfam" id="PF00593">
    <property type="entry name" value="TonB_dep_Rec_b-barrel"/>
    <property type="match status" value="1"/>
</dbReference>
<dbReference type="InterPro" id="IPR037066">
    <property type="entry name" value="Plug_dom_sf"/>
</dbReference>
<feature type="domain" description="TonB-dependent receptor-like beta-barrel" evidence="13">
    <location>
        <begin position="241"/>
        <end position="690"/>
    </location>
</feature>
<evidence type="ECO:0000256" key="7">
    <source>
        <dbReference type="ARBA" id="ARBA00023136"/>
    </source>
</evidence>
<feature type="chain" id="PRO_5015669600" evidence="12">
    <location>
        <begin position="27"/>
        <end position="729"/>
    </location>
</feature>
<evidence type="ECO:0000313" key="15">
    <source>
        <dbReference type="EMBL" id="PWB92900.1"/>
    </source>
</evidence>
<reference evidence="15 16" key="1">
    <citation type="journal article" date="2018" name="Appl. Microbiol. Biotechnol.">
        <title>Co-cultivation of the strictly anaerobic methanogen Methanosarcina barkeri with aerobic methanotrophs in an oxygen-limited membrane bioreactor.</title>
        <authorList>
            <person name="In 't Zandt M.H."/>
            <person name="van den Bosch T.J.M."/>
            <person name="Rijkers R."/>
            <person name="van Kessel M.A.H.J."/>
            <person name="Jetten M.S.M."/>
            <person name="Welte C.U."/>
        </authorList>
    </citation>
    <scope>NUCLEOTIDE SEQUENCE [LARGE SCALE GENOMIC DNA]</scope>
    <source>
        <strain evidence="15 16">DSM 17706</strain>
    </source>
</reference>
<evidence type="ECO:0000256" key="6">
    <source>
        <dbReference type="ARBA" id="ARBA00023077"/>
    </source>
</evidence>
<dbReference type="PROSITE" id="PS52016">
    <property type="entry name" value="TONB_DEPENDENT_REC_3"/>
    <property type="match status" value="1"/>
</dbReference>
<evidence type="ECO:0000256" key="11">
    <source>
        <dbReference type="RuleBase" id="RU003357"/>
    </source>
</evidence>
<comment type="similarity">
    <text evidence="10 11">Belongs to the TonB-dependent receptor family.</text>
</comment>
<evidence type="ECO:0000256" key="3">
    <source>
        <dbReference type="ARBA" id="ARBA00022452"/>
    </source>
</evidence>
<comment type="subcellular location">
    <subcellularLocation>
        <location evidence="1 10">Cell outer membrane</location>
        <topology evidence="1 10">Multi-pass membrane protein</topology>
    </subcellularLocation>
</comment>
<dbReference type="Pfam" id="PF07715">
    <property type="entry name" value="Plug"/>
    <property type="match status" value="1"/>
</dbReference>
<accession>A0A2U1SMR6</accession>
<dbReference type="InterPro" id="IPR039426">
    <property type="entry name" value="TonB-dep_rcpt-like"/>
</dbReference>
<keyword evidence="8 15" id="KW-0675">Receptor</keyword>
<organism evidence="15 16">
    <name type="scientific">Methylosinus sporium</name>
    <dbReference type="NCBI Taxonomy" id="428"/>
    <lineage>
        <taxon>Bacteria</taxon>
        <taxon>Pseudomonadati</taxon>
        <taxon>Pseudomonadota</taxon>
        <taxon>Alphaproteobacteria</taxon>
        <taxon>Hyphomicrobiales</taxon>
        <taxon>Methylocystaceae</taxon>
        <taxon>Methylosinus</taxon>
    </lineage>
</organism>
<dbReference type="AlphaFoldDB" id="A0A2U1SMR6"/>
<dbReference type="Proteomes" id="UP000245137">
    <property type="component" value="Unassembled WGS sequence"/>
</dbReference>
<keyword evidence="4 10" id="KW-0812">Transmembrane</keyword>
<evidence type="ECO:0000256" key="2">
    <source>
        <dbReference type="ARBA" id="ARBA00022448"/>
    </source>
</evidence>
<dbReference type="PANTHER" id="PTHR30069:SF29">
    <property type="entry name" value="HEMOGLOBIN AND HEMOGLOBIN-HAPTOGLOBIN-BINDING PROTEIN 1-RELATED"/>
    <property type="match status" value="1"/>
</dbReference>
<evidence type="ECO:0000256" key="1">
    <source>
        <dbReference type="ARBA" id="ARBA00004571"/>
    </source>
</evidence>
<gene>
    <name evidence="15" type="ORF">C5689_15825</name>
</gene>
<dbReference type="InterPro" id="IPR000531">
    <property type="entry name" value="Beta-barrel_TonB"/>
</dbReference>
<dbReference type="InterPro" id="IPR036942">
    <property type="entry name" value="Beta-barrel_TonB_sf"/>
</dbReference>
<evidence type="ECO:0000259" key="13">
    <source>
        <dbReference type="Pfam" id="PF00593"/>
    </source>
</evidence>
<dbReference type="CDD" id="cd01347">
    <property type="entry name" value="ligand_gated_channel"/>
    <property type="match status" value="1"/>
</dbReference>
<sequence length="729" mass="77165">MSRSIRVSSTAVTAALLSLASASALAQEALPVIDISAQPAKDGDGKSRKAIVGPMGPAPAEAQSLKQITQTISVVDRQQIELTNPTGLMEILAQAPGVAIARAGGIGGQIYLRGFSSNTMRSPLYVDGDRLHGRNTLQLNYFAPEEIEQVEVIRGPASVLYGSDALTGLVNVVTRQTSSNVEGPFQFRRGGASFGYGSAATSLNSYGWVEGAGDGFSVRGGLAGRKGLSYQTPMGEARNGDYRSIGGNFTLGYSPTADQHFEASFRGYVETDGRAGGVGGAPGYPFLNVRQSPNELLMGRLSYSGDFAGGLISHVEASAYVNYFDTHLATINTTSARQTVFSDSHVIGPIVFGGRVLAVAPWSIDRLGSVVSKFGGDAFYERRPGSLGTSVTATLSNGVVTALKYSPLTQSVPESFQTNGGIFMLHEWTPIEAITISAGGRLDYFNTRTRLSPLASSALLPAYIANSDTDRLAPTGSIGAVLRVTPALDVVGNVSTAFRHPTNAELFNSTATSLPNPNLQPETGVTYEGGLRLHVAEATASITGFHSVYQNLLQTQSVTYMGASTYTQSQNVGRAEIDGVELEGRWQATPELGFFGNFTVLEGTNTTTGRPLPYIAPFRARFGAQIAPPGAGYSLQAVLNAAAAKTRIDTTQEYRTSGYVTLNLYSSVDLGVLVSPRLGDTRLSIGLENVFDTAYVDAATFANVSYGRSVTNPLLEPGRNFVIKLTHEF</sequence>
<dbReference type="Gene3D" id="2.40.170.20">
    <property type="entry name" value="TonB-dependent receptor, beta-barrel domain"/>
    <property type="match status" value="1"/>
</dbReference>
<dbReference type="PANTHER" id="PTHR30069">
    <property type="entry name" value="TONB-DEPENDENT OUTER MEMBRANE RECEPTOR"/>
    <property type="match status" value="1"/>
</dbReference>
<evidence type="ECO:0000256" key="8">
    <source>
        <dbReference type="ARBA" id="ARBA00023170"/>
    </source>
</evidence>
<keyword evidence="2 10" id="KW-0813">Transport</keyword>
<keyword evidence="7 10" id="KW-0472">Membrane</keyword>